<evidence type="ECO:0000313" key="1">
    <source>
        <dbReference type="EMBL" id="EKV09714.1"/>
    </source>
</evidence>
<evidence type="ECO:0000313" key="2">
    <source>
        <dbReference type="Proteomes" id="UP000009882"/>
    </source>
</evidence>
<dbReference type="HOGENOM" id="CLU_3359889_0_0_1"/>
<proteinExistence type="predicted"/>
<keyword evidence="2" id="KW-1185">Reference proteome</keyword>
<protein>
    <submittedName>
        <fullName evidence="1">Uncharacterized protein</fullName>
    </submittedName>
</protein>
<dbReference type="EMBL" id="AKCT01000238">
    <property type="protein sequence ID" value="EKV09714.1"/>
    <property type="molecule type" value="Genomic_DNA"/>
</dbReference>
<dbReference type="InParanoid" id="K9FKE7"/>
<organism evidence="1 2">
    <name type="scientific">Penicillium digitatum (strain PHI26 / CECT 20796)</name>
    <name type="common">Green mold</name>
    <dbReference type="NCBI Taxonomy" id="1170229"/>
    <lineage>
        <taxon>Eukaryota</taxon>
        <taxon>Fungi</taxon>
        <taxon>Dikarya</taxon>
        <taxon>Ascomycota</taxon>
        <taxon>Pezizomycotina</taxon>
        <taxon>Eurotiomycetes</taxon>
        <taxon>Eurotiomycetidae</taxon>
        <taxon>Eurotiales</taxon>
        <taxon>Aspergillaceae</taxon>
        <taxon>Penicillium</taxon>
    </lineage>
</organism>
<reference evidence="2" key="1">
    <citation type="journal article" date="2012" name="BMC Genomics">
        <title>Genome sequence of the necrotrophic fungus Penicillium digitatum, the main postharvest pathogen of citrus.</title>
        <authorList>
            <person name="Marcet-Houben M."/>
            <person name="Ballester A.-R."/>
            <person name="de la Fuente B."/>
            <person name="Harries E."/>
            <person name="Marcos J.F."/>
            <person name="Gonzalez-Candelas L."/>
            <person name="Gabaldon T."/>
        </authorList>
    </citation>
    <scope>NUCLEOTIDE SEQUENCE [LARGE SCALE GENOMIC DNA]</scope>
    <source>
        <strain evidence="2">PHI26 / CECT 20796</strain>
    </source>
</reference>
<accession>K9FKE7</accession>
<name>K9FKE7_PEND2</name>
<gene>
    <name evidence="1" type="ORF">PDIG_60370</name>
</gene>
<sequence>MARRFGGGGRERTQSTEYLPKIRMTLRQRDAQISLS</sequence>
<comment type="caution">
    <text evidence="1">The sequence shown here is derived from an EMBL/GenBank/DDBJ whole genome shotgun (WGS) entry which is preliminary data.</text>
</comment>
<dbReference type="Proteomes" id="UP000009882">
    <property type="component" value="Unassembled WGS sequence"/>
</dbReference>
<dbReference type="AlphaFoldDB" id="K9FKE7"/>